<keyword evidence="14" id="KW-1185">Reference proteome</keyword>
<evidence type="ECO:0000256" key="9">
    <source>
        <dbReference type="ARBA" id="ARBA00024807"/>
    </source>
</evidence>
<dbReference type="EMBL" id="WVTA01000013">
    <property type="protein sequence ID" value="KAK3202824.1"/>
    <property type="molecule type" value="Genomic_DNA"/>
</dbReference>
<evidence type="ECO:0000256" key="12">
    <source>
        <dbReference type="SAM" id="MobiDB-lite"/>
    </source>
</evidence>
<evidence type="ECO:0000313" key="13">
    <source>
        <dbReference type="EMBL" id="KAK3202824.1"/>
    </source>
</evidence>
<feature type="region of interest" description="Disordered" evidence="12">
    <location>
        <begin position="121"/>
        <end position="182"/>
    </location>
</feature>
<comment type="subcellular location">
    <subcellularLocation>
        <location evidence="10">Mitochondrion inner membrane</location>
        <topology evidence="10">Multi-pass membrane protein</topology>
    </subcellularLocation>
</comment>
<dbReference type="Pfam" id="PF05546">
    <property type="entry name" value="She9_MDM33"/>
    <property type="match status" value="1"/>
</dbReference>
<evidence type="ECO:0000256" key="3">
    <source>
        <dbReference type="ARBA" id="ARBA00022792"/>
    </source>
</evidence>
<feature type="coiled-coil region" evidence="11">
    <location>
        <begin position="333"/>
        <end position="364"/>
    </location>
</feature>
<keyword evidence="3 10" id="KW-0999">Mitochondrion inner membrane</keyword>
<dbReference type="GO" id="GO:0007007">
    <property type="term" value="P:inner mitochondrial membrane organization"/>
    <property type="evidence" value="ECO:0007669"/>
    <property type="project" value="TreeGrafter"/>
</dbReference>
<evidence type="ECO:0000256" key="1">
    <source>
        <dbReference type="ARBA" id="ARBA00007472"/>
    </source>
</evidence>
<evidence type="ECO:0000256" key="5">
    <source>
        <dbReference type="ARBA" id="ARBA00022989"/>
    </source>
</evidence>
<dbReference type="GO" id="GO:0005743">
    <property type="term" value="C:mitochondrial inner membrane"/>
    <property type="evidence" value="ECO:0007669"/>
    <property type="project" value="UniProtKB-SubCell"/>
</dbReference>
<gene>
    <name evidence="13" type="ORF">GRF29_154g891462</name>
</gene>
<comment type="similarity">
    <text evidence="1 10">Belongs to the SHE9 family.</text>
</comment>
<feature type="compositionally biased region" description="Basic and acidic residues" evidence="12">
    <location>
        <begin position="68"/>
        <end position="78"/>
    </location>
</feature>
<feature type="compositionally biased region" description="Basic and acidic residues" evidence="12">
    <location>
        <begin position="121"/>
        <end position="144"/>
    </location>
</feature>
<keyword evidence="4 10" id="KW-0809">Transit peptide</keyword>
<protein>
    <recommendedName>
        <fullName evidence="10">Sensitive to high expression protein 9, mitochondrial</fullName>
    </recommendedName>
</protein>
<evidence type="ECO:0000313" key="14">
    <source>
        <dbReference type="Proteomes" id="UP001280581"/>
    </source>
</evidence>
<evidence type="ECO:0000256" key="2">
    <source>
        <dbReference type="ARBA" id="ARBA00022692"/>
    </source>
</evidence>
<sequence length="590" mass="66779">MRPLLHHVQRSLPSNVSLTVSKPSIRAFSNLLRASFAHSQCGYRPSASYRWPPQAPHSRTIHQPSGGEKPRQNETPEERLARVRADIALREEQERERLEKERLERERQEKERLERERLENERLERERQERERQEKERLEREKQANLRKKTLPDVIEVPSSPAPPGPKEKASSLPHAAGLSSSDAMTPLNHQPAKKIAPKGDFNGIPVKDGVEPVPQDQLPSHHHAQRWGLSKRFQKLMDDVLPQLAVVTQKVNTYTGTDYSGIEALKREIKDHETRVKIRRATIDEKKEALDTALSQQASAQKEVVALLERKHSWSDRDLERYMSLIRSEHVNDQAVREAKEAIKQAENSLEEARSQLEKRERAQYHEEQIWSDTIRRNSTWVTFGLMGLNIFLLLATMIVIEPWRRRRMVREIKNTLEAQQAIYQPAAVVPSLPAVPLAESSTAATSTTPVEIEKEPEPVEITPTSPIVAEAAEEENIARPDTAVISGPGSMSSISEATTEPMEDRSYTAPTSGEQPVAITIETLEAEIQDKPRTTFETWQEKAKYIAQDIISERTISMRRVDYTAAILQGAAAGAVITAAIVAMIIGR</sequence>
<feature type="transmembrane region" description="Helical" evidence="10">
    <location>
        <begin position="565"/>
        <end position="588"/>
    </location>
</feature>
<feature type="region of interest" description="Disordered" evidence="12">
    <location>
        <begin position="442"/>
        <end position="461"/>
    </location>
</feature>
<name>A0AAN6LQW6_9PLEO</name>
<keyword evidence="2 10" id="KW-0812">Transmembrane</keyword>
<dbReference type="InterPro" id="IPR008839">
    <property type="entry name" value="MDM33_fungi"/>
</dbReference>
<dbReference type="Proteomes" id="UP001280581">
    <property type="component" value="Unassembled WGS sequence"/>
</dbReference>
<dbReference type="PANTHER" id="PTHR31961">
    <property type="entry name" value="SENSITIVE TO HIGH EXPRESSION PROTEIN 9, MITOCHONDRIAL"/>
    <property type="match status" value="1"/>
</dbReference>
<accession>A0AAN6LQW6</accession>
<evidence type="ECO:0000256" key="4">
    <source>
        <dbReference type="ARBA" id="ARBA00022946"/>
    </source>
</evidence>
<keyword evidence="6 11" id="KW-0175">Coiled coil</keyword>
<dbReference type="AlphaFoldDB" id="A0AAN6LQW6"/>
<proteinExistence type="inferred from homology"/>
<feature type="compositionally biased region" description="Low complexity" evidence="12">
    <location>
        <begin position="442"/>
        <end position="452"/>
    </location>
</feature>
<feature type="transmembrane region" description="Helical" evidence="10">
    <location>
        <begin position="382"/>
        <end position="402"/>
    </location>
</feature>
<keyword evidence="5 10" id="KW-1133">Transmembrane helix</keyword>
<evidence type="ECO:0000256" key="8">
    <source>
        <dbReference type="ARBA" id="ARBA00023136"/>
    </source>
</evidence>
<keyword evidence="8 10" id="KW-0472">Membrane</keyword>
<evidence type="ECO:0000256" key="11">
    <source>
        <dbReference type="SAM" id="Coils"/>
    </source>
</evidence>
<evidence type="ECO:0000256" key="7">
    <source>
        <dbReference type="ARBA" id="ARBA00023128"/>
    </source>
</evidence>
<dbReference type="PANTHER" id="PTHR31961:SF3">
    <property type="entry name" value="SENSITIVE TO HIGH EXPRESSION PROTEIN 9, MITOCHONDRIAL"/>
    <property type="match status" value="1"/>
</dbReference>
<comment type="caution">
    <text evidence="13">The sequence shown here is derived from an EMBL/GenBank/DDBJ whole genome shotgun (WGS) entry which is preliminary data.</text>
</comment>
<organism evidence="13 14">
    <name type="scientific">Pseudopithomyces chartarum</name>
    <dbReference type="NCBI Taxonomy" id="1892770"/>
    <lineage>
        <taxon>Eukaryota</taxon>
        <taxon>Fungi</taxon>
        <taxon>Dikarya</taxon>
        <taxon>Ascomycota</taxon>
        <taxon>Pezizomycotina</taxon>
        <taxon>Dothideomycetes</taxon>
        <taxon>Pleosporomycetidae</taxon>
        <taxon>Pleosporales</taxon>
        <taxon>Massarineae</taxon>
        <taxon>Didymosphaeriaceae</taxon>
        <taxon>Pseudopithomyces</taxon>
    </lineage>
</organism>
<comment type="subunit">
    <text evidence="10">Homooligomer.</text>
</comment>
<evidence type="ECO:0000256" key="6">
    <source>
        <dbReference type="ARBA" id="ARBA00023054"/>
    </source>
</evidence>
<comment type="function">
    <text evidence="9">Required for the maintenance of the structure of the mitochondrial inner membrane. Involved in mitochondrial morphology. Causes growth arrest when highly overexpressed.</text>
</comment>
<reference evidence="13 14" key="1">
    <citation type="submission" date="2021-02" db="EMBL/GenBank/DDBJ databases">
        <title>Genome assembly of Pseudopithomyces chartarum.</title>
        <authorList>
            <person name="Jauregui R."/>
            <person name="Singh J."/>
            <person name="Voisey C."/>
        </authorList>
    </citation>
    <scope>NUCLEOTIDE SEQUENCE [LARGE SCALE GENOMIC DNA]</scope>
    <source>
        <strain evidence="13 14">AGR01</strain>
    </source>
</reference>
<feature type="coiled-coil region" evidence="11">
    <location>
        <begin position="263"/>
        <end position="304"/>
    </location>
</feature>
<keyword evidence="7 10" id="KW-0496">Mitochondrion</keyword>
<feature type="region of interest" description="Disordered" evidence="12">
    <location>
        <begin position="43"/>
        <end position="78"/>
    </location>
</feature>
<evidence type="ECO:0000256" key="10">
    <source>
        <dbReference type="RuleBase" id="RU364128"/>
    </source>
</evidence>